<dbReference type="InterPro" id="IPR017853">
    <property type="entry name" value="GH"/>
</dbReference>
<comment type="caution">
    <text evidence="1">The sequence shown here is derived from an EMBL/GenBank/DDBJ whole genome shotgun (WGS) entry which is preliminary data.</text>
</comment>
<evidence type="ECO:0008006" key="2">
    <source>
        <dbReference type="Google" id="ProtNLM"/>
    </source>
</evidence>
<protein>
    <recommendedName>
        <fullName evidence="2">GH26 domain-containing protein</fullName>
    </recommendedName>
</protein>
<name>X1JSD9_9ZZZZ</name>
<dbReference type="Gene3D" id="3.20.20.80">
    <property type="entry name" value="Glycosidases"/>
    <property type="match status" value="1"/>
</dbReference>
<evidence type="ECO:0000313" key="1">
    <source>
        <dbReference type="EMBL" id="GAH84350.1"/>
    </source>
</evidence>
<organism evidence="1">
    <name type="scientific">marine sediment metagenome</name>
    <dbReference type="NCBI Taxonomy" id="412755"/>
    <lineage>
        <taxon>unclassified sequences</taxon>
        <taxon>metagenomes</taxon>
        <taxon>ecological metagenomes</taxon>
    </lineage>
</organism>
<gene>
    <name evidence="1" type="ORF">S03H2_66879</name>
</gene>
<feature type="non-terminal residue" evidence="1">
    <location>
        <position position="1"/>
    </location>
</feature>
<proteinExistence type="predicted"/>
<reference evidence="1" key="1">
    <citation type="journal article" date="2014" name="Front. Microbiol.">
        <title>High frequency of phylogenetically diverse reductive dehalogenase-homologous genes in deep subseafloor sedimentary metagenomes.</title>
        <authorList>
            <person name="Kawai M."/>
            <person name="Futagami T."/>
            <person name="Toyoda A."/>
            <person name="Takaki Y."/>
            <person name="Nishi S."/>
            <person name="Hori S."/>
            <person name="Arai W."/>
            <person name="Tsubouchi T."/>
            <person name="Morono Y."/>
            <person name="Uchiyama I."/>
            <person name="Ito T."/>
            <person name="Fujiyama A."/>
            <person name="Inagaki F."/>
            <person name="Takami H."/>
        </authorList>
    </citation>
    <scope>NUCLEOTIDE SEQUENCE</scope>
    <source>
        <strain evidence="1">Expedition CK06-06</strain>
    </source>
</reference>
<accession>X1JSD9</accession>
<dbReference type="AlphaFoldDB" id="X1JSD9"/>
<dbReference type="SUPFAM" id="SSF51445">
    <property type="entry name" value="(Trans)glycosidases"/>
    <property type="match status" value="1"/>
</dbReference>
<sequence length="183" mass="21101">RWAYNAPILTGKPLVPKSVSSMTSILRGLAGQGYNVASTNWRPPREWSQQQYLDVIHAAEQAGIQLMPWMGWSASSIQKVVGWIYQNPAIWGWYSHDEPLAGGATIQNQEEVYNALKQYDPHRRPVVTTFTNARSEDWARAWAPHTFDIAAFDLYPYAMSPGDPEYYLTYWANRLFIILHRRR</sequence>
<dbReference type="EMBL" id="BARU01043719">
    <property type="protein sequence ID" value="GAH84350.1"/>
    <property type="molecule type" value="Genomic_DNA"/>
</dbReference>